<proteinExistence type="predicted"/>
<gene>
    <name evidence="1" type="ORF">RND71_000618</name>
</gene>
<dbReference type="EMBL" id="JAVYJV010000001">
    <property type="protein sequence ID" value="KAK4378756.1"/>
    <property type="molecule type" value="Genomic_DNA"/>
</dbReference>
<keyword evidence="2" id="KW-1185">Reference proteome</keyword>
<evidence type="ECO:0000313" key="2">
    <source>
        <dbReference type="Proteomes" id="UP001291623"/>
    </source>
</evidence>
<accession>A0AAE1T1J0</accession>
<dbReference type="PANTHER" id="PTHR44067">
    <property type="entry name" value="S-ADENOSYL-L-METHIONINE-DEPENDENT METHYLTRANSFERASE SUPERFAMILY PROTEIN-RELATED"/>
    <property type="match status" value="1"/>
</dbReference>
<dbReference type="AlphaFoldDB" id="A0AAE1T1J0"/>
<dbReference type="Proteomes" id="UP001291623">
    <property type="component" value="Unassembled WGS sequence"/>
</dbReference>
<organism evidence="1 2">
    <name type="scientific">Anisodus tanguticus</name>
    <dbReference type="NCBI Taxonomy" id="243964"/>
    <lineage>
        <taxon>Eukaryota</taxon>
        <taxon>Viridiplantae</taxon>
        <taxon>Streptophyta</taxon>
        <taxon>Embryophyta</taxon>
        <taxon>Tracheophyta</taxon>
        <taxon>Spermatophyta</taxon>
        <taxon>Magnoliopsida</taxon>
        <taxon>eudicotyledons</taxon>
        <taxon>Gunneridae</taxon>
        <taxon>Pentapetalae</taxon>
        <taxon>asterids</taxon>
        <taxon>lamiids</taxon>
        <taxon>Solanales</taxon>
        <taxon>Solanaceae</taxon>
        <taxon>Solanoideae</taxon>
        <taxon>Hyoscyameae</taxon>
        <taxon>Anisodus</taxon>
    </lineage>
</organism>
<sequence length="274" mass="31254">MGSADDDNLLRKQTHKSINDQTKYKLKLLCTINDSFSSDSNSLLNELNVTKKQLETSRSQIIVLNQQLKSTSQLVNELLAQLNILNQSINRTNDSTLLNFNDLLDDLSNEAKLALGPHKLPLGYASVGGGCLSYKEDLAQYMTYRVGKECHVDDVFAQRLMLKGCEPLPRRRCHPKAPFREKQRWQFDNGGLDFGMGEGLDIDACWCLSEASFLREYSGYRVLRPGGLFRLDHFFCMGSQLNVTYVPMLERVGFTKLRWNDGMKLDRGIDKNEW</sequence>
<name>A0AAE1T1J0_9SOLA</name>
<dbReference type="InterPro" id="IPR053223">
    <property type="entry name" value="Prob_Methyltransferase"/>
</dbReference>
<dbReference type="PANTHER" id="PTHR44067:SF10">
    <property type="entry name" value="S-ADENOSYL-L-METHIONINE-DEPENDENT METHYLTRANSFERASE SUPERFAMILY PROTEIN"/>
    <property type="match status" value="1"/>
</dbReference>
<comment type="caution">
    <text evidence="1">The sequence shown here is derived from an EMBL/GenBank/DDBJ whole genome shotgun (WGS) entry which is preliminary data.</text>
</comment>
<evidence type="ECO:0000313" key="1">
    <source>
        <dbReference type="EMBL" id="KAK4378756.1"/>
    </source>
</evidence>
<protein>
    <submittedName>
        <fullName evidence="1">Uncharacterized protein</fullName>
    </submittedName>
</protein>
<reference evidence="1" key="1">
    <citation type="submission" date="2023-12" db="EMBL/GenBank/DDBJ databases">
        <title>Genome assembly of Anisodus tanguticus.</title>
        <authorList>
            <person name="Wang Y.-J."/>
        </authorList>
    </citation>
    <scope>NUCLEOTIDE SEQUENCE</scope>
    <source>
        <strain evidence="1">KB-2021</strain>
        <tissue evidence="1">Leaf</tissue>
    </source>
</reference>